<dbReference type="InterPro" id="IPR000587">
    <property type="entry name" value="Creatinase_N"/>
</dbReference>
<evidence type="ECO:0000313" key="9">
    <source>
        <dbReference type="Proteomes" id="UP001321249"/>
    </source>
</evidence>
<dbReference type="SUPFAM" id="SSF53092">
    <property type="entry name" value="Creatinase/prolidase N-terminal domain"/>
    <property type="match status" value="1"/>
</dbReference>
<evidence type="ECO:0000259" key="4">
    <source>
        <dbReference type="Pfam" id="PF00557"/>
    </source>
</evidence>
<name>A0AAJ5ZGL0_9CHLR</name>
<dbReference type="AlphaFoldDB" id="A0AAJ5ZGL0"/>
<dbReference type="InterPro" id="IPR029149">
    <property type="entry name" value="Creatin/AminoP/Spt16_N"/>
</dbReference>
<protein>
    <submittedName>
        <fullName evidence="7">M24 family metallopeptidase</fullName>
    </submittedName>
</protein>
<dbReference type="InterPro" id="IPR000994">
    <property type="entry name" value="Pept_M24"/>
</dbReference>
<dbReference type="PANTHER" id="PTHR46112">
    <property type="entry name" value="AMINOPEPTIDASE"/>
    <property type="match status" value="1"/>
</dbReference>
<dbReference type="Pfam" id="PF00557">
    <property type="entry name" value="Peptidase_M24"/>
    <property type="match status" value="1"/>
</dbReference>
<dbReference type="InterPro" id="IPR036005">
    <property type="entry name" value="Creatinase/aminopeptidase-like"/>
</dbReference>
<dbReference type="EMBL" id="WMBE01000002">
    <property type="protein sequence ID" value="MDG0867141.1"/>
    <property type="molecule type" value="Genomic_DNA"/>
</dbReference>
<feature type="domain" description="Peptidase M24" evidence="4">
    <location>
        <begin position="144"/>
        <end position="345"/>
    </location>
</feature>
<dbReference type="Gene3D" id="3.90.230.10">
    <property type="entry name" value="Creatinase/methionine aminopeptidase superfamily"/>
    <property type="match status" value="1"/>
</dbReference>
<reference evidence="8 9" key="1">
    <citation type="submission" date="2019-11" db="EMBL/GenBank/DDBJ databases">
        <authorList>
            <person name="Cho J.-C."/>
        </authorList>
    </citation>
    <scope>NUCLEOTIDE SEQUENCE [LARGE SCALE GENOMIC DNA]</scope>
    <source>
        <strain evidence="7 8">JH1073</strain>
        <strain evidence="6 9">JH702</strain>
    </source>
</reference>
<evidence type="ECO:0000256" key="1">
    <source>
        <dbReference type="ARBA" id="ARBA00022723"/>
    </source>
</evidence>
<evidence type="ECO:0000256" key="3">
    <source>
        <dbReference type="RuleBase" id="RU000590"/>
    </source>
</evidence>
<comment type="similarity">
    <text evidence="3">Belongs to the peptidase M24B family.</text>
</comment>
<evidence type="ECO:0000256" key="2">
    <source>
        <dbReference type="ARBA" id="ARBA00022801"/>
    </source>
</evidence>
<dbReference type="PANTHER" id="PTHR46112:SF8">
    <property type="entry name" value="CYTOPLASMIC PEPTIDASE PEPQ-RELATED"/>
    <property type="match status" value="1"/>
</dbReference>
<dbReference type="Pfam" id="PF01321">
    <property type="entry name" value="Creatinase_N"/>
    <property type="match status" value="1"/>
</dbReference>
<dbReference type="Proteomes" id="UP001219901">
    <property type="component" value="Chromosome"/>
</dbReference>
<dbReference type="CDD" id="cd01092">
    <property type="entry name" value="APP-like"/>
    <property type="match status" value="1"/>
</dbReference>
<dbReference type="SUPFAM" id="SSF55920">
    <property type="entry name" value="Creatinase/aminopeptidase"/>
    <property type="match status" value="1"/>
</dbReference>
<dbReference type="Proteomes" id="UP001321249">
    <property type="component" value="Unassembled WGS sequence"/>
</dbReference>
<keyword evidence="8" id="KW-1185">Reference proteome</keyword>
<dbReference type="GO" id="GO:0046872">
    <property type="term" value="F:metal ion binding"/>
    <property type="evidence" value="ECO:0007669"/>
    <property type="project" value="UniProtKB-KW"/>
</dbReference>
<dbReference type="RefSeq" id="WP_342825183.1">
    <property type="nucleotide sequence ID" value="NZ_CP046146.1"/>
</dbReference>
<dbReference type="PROSITE" id="PS00491">
    <property type="entry name" value="PROLINE_PEPTIDASE"/>
    <property type="match status" value="1"/>
</dbReference>
<evidence type="ECO:0000259" key="5">
    <source>
        <dbReference type="Pfam" id="PF01321"/>
    </source>
</evidence>
<dbReference type="GO" id="GO:0016787">
    <property type="term" value="F:hydrolase activity"/>
    <property type="evidence" value="ECO:0007669"/>
    <property type="project" value="UniProtKB-KW"/>
</dbReference>
<organism evidence="7 8">
    <name type="scientific">Candidatus Lucifugimonas marina</name>
    <dbReference type="NCBI Taxonomy" id="3038979"/>
    <lineage>
        <taxon>Bacteria</taxon>
        <taxon>Bacillati</taxon>
        <taxon>Chloroflexota</taxon>
        <taxon>Dehalococcoidia</taxon>
        <taxon>SAR202 cluster</taxon>
        <taxon>Candidatus Lucifugimonadales</taxon>
        <taxon>Candidatus Lucifugimonadaceae</taxon>
        <taxon>Candidatus Lucifugimonas</taxon>
    </lineage>
</organism>
<feature type="domain" description="Creatinase N-terminal" evidence="5">
    <location>
        <begin position="9"/>
        <end position="135"/>
    </location>
</feature>
<evidence type="ECO:0000313" key="6">
    <source>
        <dbReference type="EMBL" id="MDG0867141.1"/>
    </source>
</evidence>
<accession>A0AAJ5ZGL0</accession>
<reference evidence="7" key="2">
    <citation type="journal article" date="2023" name="Nat. Commun.">
        <title>Cultivation of marine bacteria of the SAR202 clade.</title>
        <authorList>
            <person name="Lim Y."/>
            <person name="Seo J.H."/>
            <person name="Giovannoni S.J."/>
            <person name="Kang I."/>
            <person name="Cho J.C."/>
        </authorList>
    </citation>
    <scope>NUCLEOTIDE SEQUENCE</scope>
    <source>
        <strain evidence="7">JH1073</strain>
    </source>
</reference>
<dbReference type="InterPro" id="IPR050659">
    <property type="entry name" value="Peptidase_M24B"/>
</dbReference>
<gene>
    <name evidence="6" type="ORF">GKO46_08640</name>
    <name evidence="7" type="ORF">GKO48_02645</name>
</gene>
<evidence type="ECO:0000313" key="7">
    <source>
        <dbReference type="EMBL" id="WFG38552.1"/>
    </source>
</evidence>
<reference evidence="8" key="3">
    <citation type="submission" date="2023-06" db="EMBL/GenBank/DDBJ databases">
        <title>Pangenomics reveal diversification of enzyme families and niche specialization in globally abundant SAR202 bacteria.</title>
        <authorList>
            <person name="Saw J.H.W."/>
        </authorList>
    </citation>
    <scope>NUCLEOTIDE SEQUENCE [LARGE SCALE GENOMIC DNA]</scope>
    <source>
        <strain evidence="8">JH1073</strain>
    </source>
</reference>
<dbReference type="EMBL" id="CP046147">
    <property type="protein sequence ID" value="WFG38552.1"/>
    <property type="molecule type" value="Genomic_DNA"/>
</dbReference>
<sequence length="361" mass="39486">MSDFRFPSRVQKLRERLTKDELDAIFISNGENRRYVSGFVSSAGYLLVTQNDAVICTDFRYTEQAAQQAPGWRVDRIGGKSDWLANLVNEFEIKTLGFESDDMTVATLERFKKALKENDATPELKPTSGIGVDLRAYKDAGELELLQCAIDIGDKAFEETAAQLAVGMTEKEAAWIFEKAVREQGAESISFETIVAIGPNAARPHHATSDSKLVEGQTIVFDCGARYQGYCSDLTRTVVLGKADDEVKRVYDIVLTAQLAAIDMVTSGMTGEDCDAIARKIITEAGHENDFGHSLGHGLGLEVHENPGVGPNAKGKLENGMPFTIEPGIYIPGWGGVRIEDVVVLENDKARVMSHAAKMSF</sequence>
<evidence type="ECO:0000313" key="8">
    <source>
        <dbReference type="Proteomes" id="UP001219901"/>
    </source>
</evidence>
<keyword evidence="2" id="KW-0378">Hydrolase</keyword>
<dbReference type="InterPro" id="IPR001131">
    <property type="entry name" value="Peptidase_M24B_aminopep-P_CS"/>
</dbReference>
<keyword evidence="1 3" id="KW-0479">Metal-binding</keyword>
<proteinExistence type="inferred from homology"/>
<dbReference type="Gene3D" id="3.40.350.10">
    <property type="entry name" value="Creatinase/prolidase N-terminal domain"/>
    <property type="match status" value="1"/>
</dbReference>